<feature type="transmembrane region" description="Helical" evidence="1">
    <location>
        <begin position="72"/>
        <end position="94"/>
    </location>
</feature>
<evidence type="ECO:0000256" key="1">
    <source>
        <dbReference type="SAM" id="Phobius"/>
    </source>
</evidence>
<feature type="transmembrane region" description="Helical" evidence="1">
    <location>
        <begin position="47"/>
        <end position="65"/>
    </location>
</feature>
<organism evidence="2 3">
    <name type="scientific">Microtetraspora malaysiensis</name>
    <dbReference type="NCBI Taxonomy" id="161358"/>
    <lineage>
        <taxon>Bacteria</taxon>
        <taxon>Bacillati</taxon>
        <taxon>Actinomycetota</taxon>
        <taxon>Actinomycetes</taxon>
        <taxon>Streptosporangiales</taxon>
        <taxon>Streptosporangiaceae</taxon>
        <taxon>Microtetraspora</taxon>
    </lineage>
</organism>
<reference evidence="2 3" key="1">
    <citation type="submission" date="2024-10" db="EMBL/GenBank/DDBJ databases">
        <title>The Natural Products Discovery Center: Release of the First 8490 Sequenced Strains for Exploring Actinobacteria Biosynthetic Diversity.</title>
        <authorList>
            <person name="Kalkreuter E."/>
            <person name="Kautsar S.A."/>
            <person name="Yang D."/>
            <person name="Bader C.D."/>
            <person name="Teijaro C.N."/>
            <person name="Fluegel L."/>
            <person name="Davis C.M."/>
            <person name="Simpson J.R."/>
            <person name="Lauterbach L."/>
            <person name="Steele A.D."/>
            <person name="Gui C."/>
            <person name="Meng S."/>
            <person name="Li G."/>
            <person name="Viehrig K."/>
            <person name="Ye F."/>
            <person name="Su P."/>
            <person name="Kiefer A.F."/>
            <person name="Nichols A."/>
            <person name="Cepeda A.J."/>
            <person name="Yan W."/>
            <person name="Fan B."/>
            <person name="Jiang Y."/>
            <person name="Adhikari A."/>
            <person name="Zheng C.-J."/>
            <person name="Schuster L."/>
            <person name="Cowan T.M."/>
            <person name="Smanski M.J."/>
            <person name="Chevrette M.G."/>
            <person name="De Carvalho L.P.S."/>
            <person name="Shen B."/>
        </authorList>
    </citation>
    <scope>NUCLEOTIDE SEQUENCE [LARGE SCALE GENOMIC DNA]</scope>
    <source>
        <strain evidence="2 3">NPDC002173</strain>
    </source>
</reference>
<protein>
    <submittedName>
        <fullName evidence="2">Uncharacterized protein</fullName>
    </submittedName>
</protein>
<keyword evidence="1" id="KW-0812">Transmembrane</keyword>
<sequence length="156" mass="16231">MRHFFGLLTGVLLTAALLFGAGWAAPELARGAQILKVSPSGDGRMLIALGVVAAVGLLLGLVLVCRTSPLAAFVPSIVLLAWTVVYALDVPRALDLAPTATSLQAEVAQAGQGMVALLSTGVYGALGVALFLPVLMPSRWASPLRDEEDEFAEQSY</sequence>
<accession>A0ABW6T3U1</accession>
<keyword evidence="3" id="KW-1185">Reference proteome</keyword>
<dbReference type="EMBL" id="JBIASD010000059">
    <property type="protein sequence ID" value="MFF3671960.1"/>
    <property type="molecule type" value="Genomic_DNA"/>
</dbReference>
<keyword evidence="1" id="KW-0472">Membrane</keyword>
<feature type="transmembrane region" description="Helical" evidence="1">
    <location>
        <begin position="114"/>
        <end position="135"/>
    </location>
</feature>
<name>A0ABW6T3U1_9ACTN</name>
<proteinExistence type="predicted"/>
<dbReference type="RefSeq" id="WP_387418108.1">
    <property type="nucleotide sequence ID" value="NZ_CP191998.1"/>
</dbReference>
<evidence type="ECO:0000313" key="2">
    <source>
        <dbReference type="EMBL" id="MFF3671960.1"/>
    </source>
</evidence>
<comment type="caution">
    <text evidence="2">The sequence shown here is derived from an EMBL/GenBank/DDBJ whole genome shotgun (WGS) entry which is preliminary data.</text>
</comment>
<keyword evidence="1" id="KW-1133">Transmembrane helix</keyword>
<dbReference type="Proteomes" id="UP001602013">
    <property type="component" value="Unassembled WGS sequence"/>
</dbReference>
<gene>
    <name evidence="2" type="ORF">ACFYXI_40910</name>
</gene>
<evidence type="ECO:0000313" key="3">
    <source>
        <dbReference type="Proteomes" id="UP001602013"/>
    </source>
</evidence>